<dbReference type="Proteomes" id="UP001358417">
    <property type="component" value="Unassembled WGS sequence"/>
</dbReference>
<dbReference type="GO" id="GO:0015035">
    <property type="term" value="F:protein-disulfide reductase activity"/>
    <property type="evidence" value="ECO:0007669"/>
    <property type="project" value="TreeGrafter"/>
</dbReference>
<feature type="signal peptide" evidence="8">
    <location>
        <begin position="1"/>
        <end position="21"/>
    </location>
</feature>
<keyword evidence="5" id="KW-0413">Isomerase</keyword>
<feature type="chain" id="PRO_5043911591" description="protein disulfide-isomerase" evidence="8">
    <location>
        <begin position="22"/>
        <end position="505"/>
    </location>
</feature>
<feature type="domain" description="Thioredoxin" evidence="9">
    <location>
        <begin position="9"/>
        <end position="140"/>
    </location>
</feature>
<dbReference type="PANTHER" id="PTHR45815:SF3">
    <property type="entry name" value="PROTEIN DISULFIDE-ISOMERASE A6"/>
    <property type="match status" value="1"/>
</dbReference>
<dbReference type="GO" id="GO:0003756">
    <property type="term" value="F:protein disulfide isomerase activity"/>
    <property type="evidence" value="ECO:0007669"/>
    <property type="project" value="UniProtKB-EC"/>
</dbReference>
<evidence type="ECO:0000256" key="6">
    <source>
        <dbReference type="ARBA" id="ARBA00023284"/>
    </source>
</evidence>
<dbReference type="GO" id="GO:0034976">
    <property type="term" value="P:response to endoplasmic reticulum stress"/>
    <property type="evidence" value="ECO:0007669"/>
    <property type="project" value="TreeGrafter"/>
</dbReference>
<evidence type="ECO:0000259" key="9">
    <source>
        <dbReference type="PROSITE" id="PS51352"/>
    </source>
</evidence>
<evidence type="ECO:0000256" key="5">
    <source>
        <dbReference type="ARBA" id="ARBA00023235"/>
    </source>
</evidence>
<dbReference type="InterPro" id="IPR013766">
    <property type="entry name" value="Thioredoxin_domain"/>
</dbReference>
<comment type="caution">
    <text evidence="10">The sequence shown here is derived from an EMBL/GenBank/DDBJ whole genome shotgun (WGS) entry which is preliminary data.</text>
</comment>
<dbReference type="EMBL" id="JAVRRD010000005">
    <property type="protein sequence ID" value="KAK5058717.1"/>
    <property type="molecule type" value="Genomic_DNA"/>
</dbReference>
<dbReference type="InterPro" id="IPR017937">
    <property type="entry name" value="Thioredoxin_CS"/>
</dbReference>
<feature type="region of interest" description="Disordered" evidence="7">
    <location>
        <begin position="451"/>
        <end position="505"/>
    </location>
</feature>
<keyword evidence="6" id="KW-0676">Redox-active center</keyword>
<dbReference type="PROSITE" id="PS51352">
    <property type="entry name" value="THIOREDOXIN_2"/>
    <property type="match status" value="1"/>
</dbReference>
<feature type="region of interest" description="Disordered" evidence="7">
    <location>
        <begin position="239"/>
        <end position="282"/>
    </location>
</feature>
<evidence type="ECO:0000313" key="10">
    <source>
        <dbReference type="EMBL" id="KAK5058717.1"/>
    </source>
</evidence>
<keyword evidence="11" id="KW-1185">Reference proteome</keyword>
<proteinExistence type="predicted"/>
<evidence type="ECO:0000256" key="7">
    <source>
        <dbReference type="SAM" id="MobiDB-lite"/>
    </source>
</evidence>
<dbReference type="PROSITE" id="PS00194">
    <property type="entry name" value="THIOREDOXIN_1"/>
    <property type="match status" value="1"/>
</dbReference>
<dbReference type="Pfam" id="PF24541">
    <property type="entry name" value="Thioredox_PDIA6_C"/>
    <property type="match status" value="1"/>
</dbReference>
<dbReference type="CDD" id="cd03002">
    <property type="entry name" value="PDI_a_MPD1_like"/>
    <property type="match status" value="1"/>
</dbReference>
<feature type="compositionally biased region" description="Low complexity" evidence="7">
    <location>
        <begin position="262"/>
        <end position="271"/>
    </location>
</feature>
<organism evidence="10 11">
    <name type="scientific">Exophiala bonariae</name>
    <dbReference type="NCBI Taxonomy" id="1690606"/>
    <lineage>
        <taxon>Eukaryota</taxon>
        <taxon>Fungi</taxon>
        <taxon>Dikarya</taxon>
        <taxon>Ascomycota</taxon>
        <taxon>Pezizomycotina</taxon>
        <taxon>Eurotiomycetes</taxon>
        <taxon>Chaetothyriomycetidae</taxon>
        <taxon>Chaetothyriales</taxon>
        <taxon>Herpotrichiellaceae</taxon>
        <taxon>Exophiala</taxon>
    </lineage>
</organism>
<evidence type="ECO:0000256" key="2">
    <source>
        <dbReference type="ARBA" id="ARBA00004319"/>
    </source>
</evidence>
<feature type="compositionally biased region" description="Basic and acidic residues" evidence="7">
    <location>
        <begin position="272"/>
        <end position="281"/>
    </location>
</feature>
<dbReference type="PANTHER" id="PTHR45815">
    <property type="entry name" value="PROTEIN DISULFIDE-ISOMERASE A6"/>
    <property type="match status" value="1"/>
</dbReference>
<feature type="compositionally biased region" description="Basic residues" evidence="7">
    <location>
        <begin position="252"/>
        <end position="261"/>
    </location>
</feature>
<keyword evidence="8" id="KW-0732">Signal</keyword>
<keyword evidence="4" id="KW-1015">Disulfide bond</keyword>
<protein>
    <recommendedName>
        <fullName evidence="3">protein disulfide-isomerase</fullName>
        <ecNumber evidence="3">5.3.4.1</ecNumber>
    </recommendedName>
</protein>
<dbReference type="SUPFAM" id="SSF52833">
    <property type="entry name" value="Thioredoxin-like"/>
    <property type="match status" value="2"/>
</dbReference>
<dbReference type="AlphaFoldDB" id="A0AAV9NIJ4"/>
<comment type="catalytic activity">
    <reaction evidence="1">
        <text>Catalyzes the rearrangement of -S-S- bonds in proteins.</text>
        <dbReference type="EC" id="5.3.4.1"/>
    </reaction>
</comment>
<evidence type="ECO:0000256" key="3">
    <source>
        <dbReference type="ARBA" id="ARBA00012723"/>
    </source>
</evidence>
<dbReference type="Gene3D" id="3.40.30.10">
    <property type="entry name" value="Glutaredoxin"/>
    <property type="match status" value="2"/>
</dbReference>
<dbReference type="GO" id="GO:0005788">
    <property type="term" value="C:endoplasmic reticulum lumen"/>
    <property type="evidence" value="ECO:0007669"/>
    <property type="project" value="UniProtKB-SubCell"/>
</dbReference>
<dbReference type="EC" id="5.3.4.1" evidence="3"/>
<feature type="compositionally biased region" description="Basic and acidic residues" evidence="7">
    <location>
        <begin position="463"/>
        <end position="473"/>
    </location>
</feature>
<gene>
    <name evidence="10" type="ORF">LTR84_010981</name>
</gene>
<dbReference type="InterPro" id="IPR057305">
    <property type="entry name" value="Thioredox_PDIA6_C"/>
</dbReference>
<accession>A0AAV9NIJ4</accession>
<name>A0AAV9NIJ4_9EURO</name>
<dbReference type="InterPro" id="IPR036249">
    <property type="entry name" value="Thioredoxin-like_sf"/>
</dbReference>
<evidence type="ECO:0000256" key="4">
    <source>
        <dbReference type="ARBA" id="ARBA00023157"/>
    </source>
</evidence>
<dbReference type="PRINTS" id="PR00421">
    <property type="entry name" value="THIOREDOXIN"/>
</dbReference>
<evidence type="ECO:0000313" key="11">
    <source>
        <dbReference type="Proteomes" id="UP001358417"/>
    </source>
</evidence>
<feature type="compositionally biased region" description="Polar residues" evidence="7">
    <location>
        <begin position="453"/>
        <end position="462"/>
    </location>
</feature>
<sequence>MARSFLLQLAFALTFLVFADAIYTKNSPVLQVTAKTYDSLIKQTNHTSIVEFYAPWCGHCQNLKPAYEKAAKALAGLAKVAAIDCDDEANKPLCGQMGVTGFPTLKIVKPGAKPGRPVVEDYNGARSAKAIVDAVKDKIPNHVKRLQGSTFVTWFNEESNTAKAVVFSEKGTTSPLVKSLAVDFLGSIAFAQVKDATTAKKYGVSEFPAVLLIPAQSVNPIPYKGDLNRESLLSFFAQVASPNPDPAPPKAKAPKSSRKPKATSSASAKFSRASEAHKSSDFDDFMGSSGTIVLDDDTPTESPIPIVNNQQEPVAIPSILLPIPTLSTSADLEASCLAPKSANCILVLLPAKHNADSISEAETSVLSGFAEIVEKHKKRQANVIPMFAIPADVAAATRIRQDLGISPPEHLEVVALNMKRGWWRHYSSKTYEILELEDFVDAIKLGEGAKQKLPSTFGGSSEDQSKPDAKDDFSIVGDKTSESETTNIVTEVEPQKTTASRHEEL</sequence>
<dbReference type="RefSeq" id="XP_064709240.1">
    <property type="nucleotide sequence ID" value="XM_064854514.1"/>
</dbReference>
<dbReference type="GeneID" id="89979135"/>
<dbReference type="Pfam" id="PF00085">
    <property type="entry name" value="Thioredoxin"/>
    <property type="match status" value="1"/>
</dbReference>
<reference evidence="10 11" key="1">
    <citation type="submission" date="2023-08" db="EMBL/GenBank/DDBJ databases">
        <title>Black Yeasts Isolated from many extreme environments.</title>
        <authorList>
            <person name="Coleine C."/>
            <person name="Stajich J.E."/>
            <person name="Selbmann L."/>
        </authorList>
    </citation>
    <scope>NUCLEOTIDE SEQUENCE [LARGE SCALE GENOMIC DNA]</scope>
    <source>
        <strain evidence="10 11">CCFEE 5792</strain>
    </source>
</reference>
<evidence type="ECO:0000256" key="8">
    <source>
        <dbReference type="SAM" id="SignalP"/>
    </source>
</evidence>
<comment type="subcellular location">
    <subcellularLocation>
        <location evidence="2">Endoplasmic reticulum lumen</location>
    </subcellularLocation>
</comment>
<evidence type="ECO:0000256" key="1">
    <source>
        <dbReference type="ARBA" id="ARBA00001182"/>
    </source>
</evidence>